<feature type="transmembrane region" description="Helical" evidence="10">
    <location>
        <begin position="435"/>
        <end position="458"/>
    </location>
</feature>
<dbReference type="PROSITE" id="PS50893">
    <property type="entry name" value="ABC_TRANSPORTER_2"/>
    <property type="match status" value="1"/>
</dbReference>
<dbReference type="EMBL" id="CAJNOM010003135">
    <property type="protein sequence ID" value="CAF1642028.1"/>
    <property type="molecule type" value="Genomic_DNA"/>
</dbReference>
<feature type="region of interest" description="Disordered" evidence="9">
    <location>
        <begin position="1"/>
        <end position="27"/>
    </location>
</feature>
<keyword evidence="4 10" id="KW-0812">Transmembrane</keyword>
<feature type="transmembrane region" description="Helical" evidence="10">
    <location>
        <begin position="405"/>
        <end position="423"/>
    </location>
</feature>
<keyword evidence="8 10" id="KW-0472">Membrane</keyword>
<feature type="transmembrane region" description="Helical" evidence="10">
    <location>
        <begin position="538"/>
        <end position="562"/>
    </location>
</feature>
<reference evidence="12" key="1">
    <citation type="submission" date="2021-02" db="EMBL/GenBank/DDBJ databases">
        <authorList>
            <person name="Nowell W R."/>
        </authorList>
    </citation>
    <scope>NUCLEOTIDE SEQUENCE</scope>
</reference>
<evidence type="ECO:0000256" key="6">
    <source>
        <dbReference type="ARBA" id="ARBA00022840"/>
    </source>
</evidence>
<keyword evidence="3" id="KW-0813">Transport</keyword>
<evidence type="ECO:0000256" key="1">
    <source>
        <dbReference type="ARBA" id="ARBA00004141"/>
    </source>
</evidence>
<evidence type="ECO:0000256" key="4">
    <source>
        <dbReference type="ARBA" id="ARBA00022692"/>
    </source>
</evidence>
<proteinExistence type="inferred from homology"/>
<dbReference type="InterPro" id="IPR050352">
    <property type="entry name" value="ABCG_transporters"/>
</dbReference>
<comment type="caution">
    <text evidence="12">The sequence shown here is derived from an EMBL/GenBank/DDBJ whole genome shotgun (WGS) entry which is preliminary data.</text>
</comment>
<feature type="transmembrane region" description="Helical" evidence="10">
    <location>
        <begin position="637"/>
        <end position="657"/>
    </location>
</feature>
<dbReference type="EMBL" id="CAJNOI010002808">
    <property type="protein sequence ID" value="CAF1493098.1"/>
    <property type="molecule type" value="Genomic_DNA"/>
</dbReference>
<keyword evidence="5" id="KW-0547">Nucleotide-binding</keyword>
<protein>
    <recommendedName>
        <fullName evidence="11">ABC transporter domain-containing protein</fullName>
    </recommendedName>
</protein>
<dbReference type="InterPro" id="IPR003593">
    <property type="entry name" value="AAA+_ATPase"/>
</dbReference>
<dbReference type="AlphaFoldDB" id="A0A815SVQ3"/>
<comment type="subcellular location">
    <subcellularLocation>
        <location evidence="1">Membrane</location>
        <topology evidence="1">Multi-pass membrane protein</topology>
    </subcellularLocation>
</comment>
<dbReference type="InterPro" id="IPR003439">
    <property type="entry name" value="ABC_transporter-like_ATP-bd"/>
</dbReference>
<feature type="transmembrane region" description="Helical" evidence="10">
    <location>
        <begin position="510"/>
        <end position="531"/>
    </location>
</feature>
<dbReference type="Proteomes" id="UP000663877">
    <property type="component" value="Unassembled WGS sequence"/>
</dbReference>
<feature type="domain" description="ABC transporter" evidence="11">
    <location>
        <begin position="82"/>
        <end position="345"/>
    </location>
</feature>
<evidence type="ECO:0000256" key="5">
    <source>
        <dbReference type="ARBA" id="ARBA00022741"/>
    </source>
</evidence>
<organism evidence="12 15">
    <name type="scientific">Adineta steineri</name>
    <dbReference type="NCBI Taxonomy" id="433720"/>
    <lineage>
        <taxon>Eukaryota</taxon>
        <taxon>Metazoa</taxon>
        <taxon>Spiralia</taxon>
        <taxon>Gnathifera</taxon>
        <taxon>Rotifera</taxon>
        <taxon>Eurotatoria</taxon>
        <taxon>Bdelloidea</taxon>
        <taxon>Adinetida</taxon>
        <taxon>Adinetidae</taxon>
        <taxon>Adineta</taxon>
    </lineage>
</organism>
<evidence type="ECO:0000256" key="10">
    <source>
        <dbReference type="SAM" id="Phobius"/>
    </source>
</evidence>
<evidence type="ECO:0000256" key="3">
    <source>
        <dbReference type="ARBA" id="ARBA00022448"/>
    </source>
</evidence>
<feature type="compositionally biased region" description="Basic and acidic residues" evidence="9">
    <location>
        <begin position="1"/>
        <end position="19"/>
    </location>
</feature>
<dbReference type="Pfam" id="PF01061">
    <property type="entry name" value="ABC2_membrane"/>
    <property type="match status" value="1"/>
</dbReference>
<dbReference type="PANTHER" id="PTHR48041:SF139">
    <property type="entry name" value="PROTEIN SCARLET"/>
    <property type="match status" value="1"/>
</dbReference>
<comment type="similarity">
    <text evidence="2">Belongs to the ABC transporter superfamily. ABCG family. Eye pigment precursor importer (TC 3.A.1.204) subfamily.</text>
</comment>
<keyword evidence="6" id="KW-0067">ATP-binding</keyword>
<dbReference type="InterPro" id="IPR027417">
    <property type="entry name" value="P-loop_NTPase"/>
</dbReference>
<dbReference type="GO" id="GO:0005886">
    <property type="term" value="C:plasma membrane"/>
    <property type="evidence" value="ECO:0007669"/>
    <property type="project" value="TreeGrafter"/>
</dbReference>
<name>A0A815SVQ3_9BILA</name>
<evidence type="ECO:0000313" key="14">
    <source>
        <dbReference type="Proteomes" id="UP000663832"/>
    </source>
</evidence>
<evidence type="ECO:0000256" key="9">
    <source>
        <dbReference type="SAM" id="MobiDB-lite"/>
    </source>
</evidence>
<dbReference type="Gene3D" id="3.40.50.300">
    <property type="entry name" value="P-loop containing nucleotide triphosphate hydrolases"/>
    <property type="match status" value="1"/>
</dbReference>
<evidence type="ECO:0000313" key="15">
    <source>
        <dbReference type="Proteomes" id="UP000663877"/>
    </source>
</evidence>
<dbReference type="SMART" id="SM00382">
    <property type="entry name" value="AAA"/>
    <property type="match status" value="1"/>
</dbReference>
<dbReference type="GO" id="GO:0005524">
    <property type="term" value="F:ATP binding"/>
    <property type="evidence" value="ECO:0007669"/>
    <property type="project" value="UniProtKB-KW"/>
</dbReference>
<dbReference type="Pfam" id="PF00005">
    <property type="entry name" value="ABC_tran"/>
    <property type="match status" value="1"/>
</dbReference>
<gene>
    <name evidence="12" type="ORF">BJG266_LOCUS42724</name>
    <name evidence="13" type="ORF">QVE165_LOCUS59610</name>
</gene>
<dbReference type="InterPro" id="IPR017871">
    <property type="entry name" value="ABC_transporter-like_CS"/>
</dbReference>
<evidence type="ECO:0000313" key="13">
    <source>
        <dbReference type="EMBL" id="CAF1642028.1"/>
    </source>
</evidence>
<keyword evidence="7 10" id="KW-1133">Transmembrane helix</keyword>
<evidence type="ECO:0000256" key="2">
    <source>
        <dbReference type="ARBA" id="ARBA00005814"/>
    </source>
</evidence>
<dbReference type="Proteomes" id="UP000663832">
    <property type="component" value="Unassembled WGS sequence"/>
</dbReference>
<dbReference type="GO" id="GO:0140359">
    <property type="term" value="F:ABC-type transporter activity"/>
    <property type="evidence" value="ECO:0007669"/>
    <property type="project" value="InterPro"/>
</dbReference>
<dbReference type="PANTHER" id="PTHR48041">
    <property type="entry name" value="ABC TRANSPORTER G FAMILY MEMBER 28"/>
    <property type="match status" value="1"/>
</dbReference>
<evidence type="ECO:0000259" key="11">
    <source>
        <dbReference type="PROSITE" id="PS50893"/>
    </source>
</evidence>
<keyword evidence="14" id="KW-1185">Reference proteome</keyword>
<dbReference type="GO" id="GO:0016887">
    <property type="term" value="F:ATP hydrolysis activity"/>
    <property type="evidence" value="ECO:0007669"/>
    <property type="project" value="InterPro"/>
</dbReference>
<evidence type="ECO:0000313" key="12">
    <source>
        <dbReference type="EMBL" id="CAF1493098.1"/>
    </source>
</evidence>
<evidence type="ECO:0000256" key="8">
    <source>
        <dbReference type="ARBA" id="ARBA00023136"/>
    </source>
</evidence>
<dbReference type="OrthoDB" id="66620at2759"/>
<dbReference type="PROSITE" id="PS00211">
    <property type="entry name" value="ABC_TRANSPORTER_1"/>
    <property type="match status" value="1"/>
</dbReference>
<feature type="transmembrane region" description="Helical" evidence="10">
    <location>
        <begin position="479"/>
        <end position="504"/>
    </location>
</feature>
<accession>A0A815SVQ3</accession>
<evidence type="ECO:0000256" key="7">
    <source>
        <dbReference type="ARBA" id="ARBA00022989"/>
    </source>
</evidence>
<sequence>MKSIIRNDHGDYGSIEHENNSTSTSTNGNILSNLFSQRNYTKMRDDGEETSQISLREQIEDTKEISMSWSNITVEVIKKEESRLSFWSKSDSSTSRHILVNEVSGIVRPGEVLAVMGTSAAGKTTLLNALSGYSDRQKLNVTGSVMLNGCVTTTHQRRSSNIIGYVEQQELFCETPTVQEHLLFHAMLRMSSKTLTDDDRRKRVLDTIKLLSMEKCTSTIISKLSGGERKRLAFATVALTDPSIMLIDEPTSNLDAYLAKSLMNTIHMFANERRRSIIVVLHQPTTDMFKYLNKLCLLSHYGRQAFFGNSHPQAIDFFTNQCGLTGQSVDEFIEQISSNSNVGEYVSDEFDINCKSSLIQSIESINNKSLNDSKFVSVNFFRQLKWLLWYSSVGGARSPIRTSRLSFRLLLMGIIFGLAYFQLDPSETHYVQNLNSVSFIIGMSLIVSSMGVIAISLLNERILLIRDIQRKIYSLQAYYLAKSLFDSIFIIIISVFYSIIIVLLVNMKELGLMIFVISFEALAGCAVASLMASSSSSILIILLLLHPFNIIFNQFSGVFLSLKSIPDYFKWLQYLSYYYYGYSSILILQWRNVAIVQEPCEIFINDTISICPSVCYRSGIEILKEYGVEQHDLNFNILMLITLILGYHIASFIILFIRIRRIS</sequence>
<dbReference type="InterPro" id="IPR013525">
    <property type="entry name" value="ABC2_TM"/>
</dbReference>
<dbReference type="SUPFAM" id="SSF52540">
    <property type="entry name" value="P-loop containing nucleoside triphosphate hydrolases"/>
    <property type="match status" value="1"/>
</dbReference>